<dbReference type="InterPro" id="IPR011493">
    <property type="entry name" value="GLUG"/>
</dbReference>
<dbReference type="RefSeq" id="WP_348575810.1">
    <property type="nucleotide sequence ID" value="NZ_JBDYKN010000001.1"/>
</dbReference>
<protein>
    <submittedName>
        <fullName evidence="6">YDG domain-containing protein</fullName>
    </submittedName>
</protein>
<gene>
    <name evidence="6" type="ORF">ABKW32_00630</name>
</gene>
<dbReference type="EMBL" id="JBDYKN010000001">
    <property type="protein sequence ID" value="MEP7727933.1"/>
    <property type="molecule type" value="Genomic_DNA"/>
</dbReference>
<dbReference type="InterPro" id="IPR041248">
    <property type="entry name" value="YDG"/>
</dbReference>
<dbReference type="SMART" id="SM00912">
    <property type="entry name" value="Haemagg_act"/>
    <property type="match status" value="1"/>
</dbReference>
<keyword evidence="7" id="KW-1185">Reference proteome</keyword>
<evidence type="ECO:0000256" key="2">
    <source>
        <dbReference type="ARBA" id="ARBA00022525"/>
    </source>
</evidence>
<dbReference type="InterPro" id="IPR008638">
    <property type="entry name" value="FhaB/CdiA-like_TPS"/>
</dbReference>
<accession>A0ABV0KUS1</accession>
<comment type="caution">
    <text evidence="6">The sequence shown here is derived from an EMBL/GenBank/DDBJ whole genome shotgun (WGS) entry which is preliminary data.</text>
</comment>
<dbReference type="Pfam" id="PF07581">
    <property type="entry name" value="Glug"/>
    <property type="match status" value="4"/>
</dbReference>
<dbReference type="InterPro" id="IPR012334">
    <property type="entry name" value="Pectin_lyas_fold"/>
</dbReference>
<dbReference type="Pfam" id="PF13018">
    <property type="entry name" value="ESPR"/>
    <property type="match status" value="1"/>
</dbReference>
<feature type="transmembrane region" description="Helical" evidence="4">
    <location>
        <begin position="36"/>
        <end position="55"/>
    </location>
</feature>
<dbReference type="InterPro" id="IPR024973">
    <property type="entry name" value="ESPR"/>
</dbReference>
<dbReference type="SUPFAM" id="SSF51126">
    <property type="entry name" value="Pectin lyase-like"/>
    <property type="match status" value="1"/>
</dbReference>
<dbReference type="PANTHER" id="PTHR12338">
    <property type="entry name" value="AUTOTRANSPORTER"/>
    <property type="match status" value="1"/>
</dbReference>
<dbReference type="InterPro" id="IPR050909">
    <property type="entry name" value="Bact_Autotransporter_VF"/>
</dbReference>
<keyword evidence="4" id="KW-0812">Transmembrane</keyword>
<dbReference type="Gene3D" id="2.160.20.10">
    <property type="entry name" value="Single-stranded right-handed beta-helix, Pectin lyase-like"/>
    <property type="match status" value="1"/>
</dbReference>
<feature type="domain" description="Filamentous haemagglutinin FhaB/tRNA nuclease CdiA-like TPS" evidence="5">
    <location>
        <begin position="52"/>
        <end position="164"/>
    </location>
</feature>
<reference evidence="6 7" key="1">
    <citation type="submission" date="2024-05" db="EMBL/GenBank/DDBJ databases">
        <authorList>
            <person name="Busch G.E."/>
            <person name="Sharma I."/>
        </authorList>
    </citation>
    <scope>NUCLEOTIDE SEQUENCE [LARGE SCALE GENOMIC DNA]</scope>
    <source>
        <strain evidence="6 7">23GB23</strain>
    </source>
</reference>
<keyword evidence="3" id="KW-0732">Signal</keyword>
<evidence type="ECO:0000256" key="1">
    <source>
        <dbReference type="ARBA" id="ARBA00004613"/>
    </source>
</evidence>
<dbReference type="InterPro" id="IPR011050">
    <property type="entry name" value="Pectin_lyase_fold/virulence"/>
</dbReference>
<evidence type="ECO:0000313" key="7">
    <source>
        <dbReference type="Proteomes" id="UP001471651"/>
    </source>
</evidence>
<sequence length="1447" mass="146929">MNKIYKVIYSKTLGCLVVVSESAKCSGGKKTARRKLVSLVATSSLLSMPVFAGVLPTGGQVVSGAASISSNGSAMTVNQSTDKMIANWQSFSIGAGNSVTFKQPSVSSVALNRVVGQDASQILGNLNANGQVFLINPNGVAIGASGSVQTGGFIASTLDITNENFLSGNYQFTGIGGSISNKGNISGRIVALISPSVTNEGSINYRSTNNASTDSTSSVALAAGTDVLLDFDGDGLLSVEVKANTLAGLVENKGLIQTDGGVAILTAKGASDVLKGVVNNSGTIQANTIASQNGRILLLGDMSNGEVNVAGSLKANFVETSAATVNIDQDLKVNTNGGEWLIDPVNITIDASKASAIETALVSGNVTVSTEDGVNWAGETNGTGTDEGNITVDASIDWNTNTLTLRADNDITINAELTSTGTTSSDGLVLQYAQTTSTGDYSINAPVNLAAGSLFQTKKGSDAAITYTVITSLGSEGSTAGTDLQGINGDLGGYYVLGANIDASDTVNWDSGAGFSSLGGLDTYFTGIFEGLGHTISDLTINRPSTDGIGLFGSVSGTIRNVGLTDISVTGHDYVGGLAVASDSGSISNVYTTGSVNGNDYVGGLLGVNVVSSIALSNVYSAANVEGHKNVGGLLGVNYGIINNTYATGNITGTISVSESSNIGGLVGFNQYGTVANSYANGDVNGYQSIGGLAGYNDSGTISNVYATGHVVGGFENVGGLVGYDFVGTINNAYATGMVEAPQIGGGLIGYSQSTIANNVYATGDVSAVEGGWKAGGLVGENHQGTFTNAYATGNVKGSNSGGLVAVNIGTLVNTYATGSVSVPGNEVLSGGLVGQNFGIITNSYAIGKVNCASAVYCGGLVGRTYASGVFSDGTTFTSSITNSFYNTDTSGYSDTGKGIGLTTAEMQDPFTFINAGWDFATAWGKSSIGENDGYMMLRFQDATLYDNYVQLAGDTTTTYGQLADVSDVSSVYGVSTSNVSINWASDISATSNVGTYSDTGTTLLDISSTNAGGTYVDNGTVSLTIDQASITLSVDDITKTYDGTTDATGNAIVSSGTLYGTDSLGEGSFSFDDKNAGTDKTVTIETILINDGNNGDNYAITYVDNTTSTINQATISSITGITADKTYDGTTIATLDTDSASFTGMVAGDVLGVASASGAFEDKNADTNKTINISGLSLSGTDAGNYTLATTTAVTTADINKATITATGFTVENKTYDGTTAATVDSYGSLAGIISGDSVSTEGLGSANATFNDKNAGTNKTVTLNGISLTGSDSGNYTLDFTTKADISKATISVITGITAENKTYDNNTAATLNTSSTGFSGMITGDALSVASASGYFSDKNVGTGKTVNINGLILGGLDANNYTLIGTTAVTSADITPITTSPFFAAVQSTTQNNENLPAGFSTSSFQAFNPEQNNLIQFNNLELTFSNNEGVSPTQLFNSEDEI</sequence>
<name>A0ABV0KUS1_9GAMM</name>
<keyword evidence="2" id="KW-0964">Secreted</keyword>
<evidence type="ECO:0000313" key="6">
    <source>
        <dbReference type="EMBL" id="MEP7727933.1"/>
    </source>
</evidence>
<keyword evidence="4" id="KW-0472">Membrane</keyword>
<proteinExistence type="predicted"/>
<evidence type="ECO:0000256" key="4">
    <source>
        <dbReference type="SAM" id="Phobius"/>
    </source>
</evidence>
<organism evidence="6 7">
    <name type="scientific">Marinomonas primoryensis</name>
    <dbReference type="NCBI Taxonomy" id="178399"/>
    <lineage>
        <taxon>Bacteria</taxon>
        <taxon>Pseudomonadati</taxon>
        <taxon>Pseudomonadota</taxon>
        <taxon>Gammaproteobacteria</taxon>
        <taxon>Oceanospirillales</taxon>
        <taxon>Oceanospirillaceae</taxon>
        <taxon>Marinomonas</taxon>
    </lineage>
</organism>
<dbReference type="NCBIfam" id="TIGR01901">
    <property type="entry name" value="adhes_NPXG"/>
    <property type="match status" value="1"/>
</dbReference>
<keyword evidence="4" id="KW-1133">Transmembrane helix</keyword>
<comment type="subcellular location">
    <subcellularLocation>
        <location evidence="1">Secreted</location>
    </subcellularLocation>
</comment>
<evidence type="ECO:0000256" key="3">
    <source>
        <dbReference type="ARBA" id="ARBA00022729"/>
    </source>
</evidence>
<dbReference type="PANTHER" id="PTHR12338:SF8">
    <property type="entry name" value="HEME_HEMOPEXIN-BINDING PROTEIN"/>
    <property type="match status" value="1"/>
</dbReference>
<dbReference type="Pfam" id="PF05860">
    <property type="entry name" value="TPS"/>
    <property type="match status" value="1"/>
</dbReference>
<dbReference type="Proteomes" id="UP001471651">
    <property type="component" value="Unassembled WGS sequence"/>
</dbReference>
<evidence type="ECO:0000259" key="5">
    <source>
        <dbReference type="SMART" id="SM00912"/>
    </source>
</evidence>
<dbReference type="Pfam" id="PF18657">
    <property type="entry name" value="YDG"/>
    <property type="match status" value="4"/>
</dbReference>
<dbReference type="Gene3D" id="2.160.20.110">
    <property type="match status" value="3"/>
</dbReference>